<evidence type="ECO:0000313" key="3">
    <source>
        <dbReference type="Proteomes" id="UP000315385"/>
    </source>
</evidence>
<protein>
    <submittedName>
        <fullName evidence="2">Uncharacterized protein</fullName>
    </submittedName>
</protein>
<name>A0A544QR25_9EURY</name>
<sequence length="101" mass="10855">MSKSASILQEVVWETYKGTFGSSTLLKEVAHETMCCPDCEVPGRYDSDGMIVCPKECGRIISDAPLMVPEDSFDSYGSSGPSGDSPTPALNDMTMPEPDVQ</sequence>
<evidence type="ECO:0000256" key="1">
    <source>
        <dbReference type="SAM" id="MobiDB-lite"/>
    </source>
</evidence>
<keyword evidence="3" id="KW-1185">Reference proteome</keyword>
<gene>
    <name evidence="2" type="ORF">EWF95_02855</name>
</gene>
<dbReference type="AlphaFoldDB" id="A0A544QR25"/>
<dbReference type="OrthoDB" id="346486at2157"/>
<dbReference type="EMBL" id="SESI01000001">
    <property type="protein sequence ID" value="TQQ81895.1"/>
    <property type="molecule type" value="Genomic_DNA"/>
</dbReference>
<reference evidence="2 3" key="1">
    <citation type="submission" date="2019-02" db="EMBL/GenBank/DDBJ databases">
        <title>Halonotius sp. a new haloqrchaeon isolated from saline water.</title>
        <authorList>
            <person name="Duran-Viseras A."/>
            <person name="Sanchez-Porro C."/>
            <person name="Ventosa A."/>
        </authorList>
    </citation>
    <scope>NUCLEOTIDE SEQUENCE [LARGE SCALE GENOMIC DNA]</scope>
    <source>
        <strain evidence="2 3">F9-27</strain>
    </source>
</reference>
<organism evidence="2 3">
    <name type="scientific">Halonotius roseus</name>
    <dbReference type="NCBI Taxonomy" id="2511997"/>
    <lineage>
        <taxon>Archaea</taxon>
        <taxon>Methanobacteriati</taxon>
        <taxon>Methanobacteriota</taxon>
        <taxon>Stenosarchaea group</taxon>
        <taxon>Halobacteria</taxon>
        <taxon>Halobacteriales</taxon>
        <taxon>Haloferacaceae</taxon>
        <taxon>Halonotius</taxon>
    </lineage>
</organism>
<feature type="region of interest" description="Disordered" evidence="1">
    <location>
        <begin position="68"/>
        <end position="101"/>
    </location>
</feature>
<dbReference type="Proteomes" id="UP000315385">
    <property type="component" value="Unassembled WGS sequence"/>
</dbReference>
<feature type="compositionally biased region" description="Low complexity" evidence="1">
    <location>
        <begin position="74"/>
        <end position="88"/>
    </location>
</feature>
<proteinExistence type="predicted"/>
<dbReference type="RefSeq" id="WP_142442547.1">
    <property type="nucleotide sequence ID" value="NZ_SESI01000001.1"/>
</dbReference>
<comment type="caution">
    <text evidence="2">The sequence shown here is derived from an EMBL/GenBank/DDBJ whole genome shotgun (WGS) entry which is preliminary data.</text>
</comment>
<accession>A0A544QR25</accession>
<evidence type="ECO:0000313" key="2">
    <source>
        <dbReference type="EMBL" id="TQQ81895.1"/>
    </source>
</evidence>